<organism evidence="10 11">
    <name type="scientific">Umbelopsis vinacea</name>
    <dbReference type="NCBI Taxonomy" id="44442"/>
    <lineage>
        <taxon>Eukaryota</taxon>
        <taxon>Fungi</taxon>
        <taxon>Fungi incertae sedis</taxon>
        <taxon>Mucoromycota</taxon>
        <taxon>Mucoromycotina</taxon>
        <taxon>Umbelopsidomycetes</taxon>
        <taxon>Umbelopsidales</taxon>
        <taxon>Umbelopsidaceae</taxon>
        <taxon>Umbelopsis</taxon>
    </lineage>
</organism>
<evidence type="ECO:0000313" key="10">
    <source>
        <dbReference type="EMBL" id="KAG2175768.1"/>
    </source>
</evidence>
<feature type="transmembrane region" description="Helical" evidence="8">
    <location>
        <begin position="261"/>
        <end position="281"/>
    </location>
</feature>
<feature type="transmembrane region" description="Helical" evidence="8">
    <location>
        <begin position="85"/>
        <end position="106"/>
    </location>
</feature>
<feature type="transmembrane region" description="Helical" evidence="8">
    <location>
        <begin position="459"/>
        <end position="491"/>
    </location>
</feature>
<dbReference type="Pfam" id="PF04515">
    <property type="entry name" value="Choline_transpo"/>
    <property type="match status" value="1"/>
</dbReference>
<feature type="region of interest" description="Disordered" evidence="9">
    <location>
        <begin position="1"/>
        <end position="48"/>
    </location>
</feature>
<evidence type="ECO:0000256" key="9">
    <source>
        <dbReference type="SAM" id="MobiDB-lite"/>
    </source>
</evidence>
<dbReference type="EMBL" id="JAEPRA010000014">
    <property type="protein sequence ID" value="KAG2175768.1"/>
    <property type="molecule type" value="Genomic_DNA"/>
</dbReference>
<keyword evidence="6 8" id="KW-1133">Transmembrane helix</keyword>
<keyword evidence="7 8" id="KW-0472">Membrane</keyword>
<dbReference type="AlphaFoldDB" id="A0A8H7PKX5"/>
<feature type="transmembrane region" description="Helical" evidence="8">
    <location>
        <begin position="327"/>
        <end position="345"/>
    </location>
</feature>
<evidence type="ECO:0000256" key="7">
    <source>
        <dbReference type="ARBA" id="ARBA00023136"/>
    </source>
</evidence>
<comment type="function">
    <text evidence="1 8">Probably involved in transport through the plasma membrane.</text>
</comment>
<reference evidence="10" key="1">
    <citation type="submission" date="2020-12" db="EMBL/GenBank/DDBJ databases">
        <title>Metabolic potential, ecology and presence of endohyphal bacteria is reflected in genomic diversity of Mucoromycotina.</title>
        <authorList>
            <person name="Muszewska A."/>
            <person name="Okrasinska A."/>
            <person name="Steczkiewicz K."/>
            <person name="Drgas O."/>
            <person name="Orlowska M."/>
            <person name="Perlinska-Lenart U."/>
            <person name="Aleksandrzak-Piekarczyk T."/>
            <person name="Szatraj K."/>
            <person name="Zielenkiewicz U."/>
            <person name="Pilsyk S."/>
            <person name="Malc E."/>
            <person name="Mieczkowski P."/>
            <person name="Kruszewska J.S."/>
            <person name="Biernat P."/>
            <person name="Pawlowska J."/>
        </authorList>
    </citation>
    <scope>NUCLEOTIDE SEQUENCE</scope>
    <source>
        <strain evidence="10">WA0000051536</strain>
    </source>
</reference>
<feature type="transmembrane region" description="Helical" evidence="8">
    <location>
        <begin position="419"/>
        <end position="443"/>
    </location>
</feature>
<evidence type="ECO:0000256" key="1">
    <source>
        <dbReference type="ARBA" id="ARBA00002957"/>
    </source>
</evidence>
<dbReference type="GO" id="GO:0022857">
    <property type="term" value="F:transmembrane transporter activity"/>
    <property type="evidence" value="ECO:0007669"/>
    <property type="project" value="UniProtKB-UniRule"/>
</dbReference>
<dbReference type="Proteomes" id="UP000612746">
    <property type="component" value="Unassembled WGS sequence"/>
</dbReference>
<dbReference type="PANTHER" id="PTHR12385">
    <property type="entry name" value="CHOLINE TRANSPORTER-LIKE (SLC FAMILY 44)"/>
    <property type="match status" value="1"/>
</dbReference>
<evidence type="ECO:0000256" key="6">
    <source>
        <dbReference type="ARBA" id="ARBA00022989"/>
    </source>
</evidence>
<feature type="transmembrane region" description="Helical" evidence="8">
    <location>
        <begin position="166"/>
        <end position="184"/>
    </location>
</feature>
<feature type="transmembrane region" description="Helical" evidence="8">
    <location>
        <begin position="288"/>
        <end position="307"/>
    </location>
</feature>
<evidence type="ECO:0000256" key="2">
    <source>
        <dbReference type="ARBA" id="ARBA00004141"/>
    </source>
</evidence>
<dbReference type="OrthoDB" id="44736at2759"/>
<comment type="similarity">
    <text evidence="3 8">Belongs to the CTL (choline transporter-like) family.</text>
</comment>
<evidence type="ECO:0000313" key="11">
    <source>
        <dbReference type="Proteomes" id="UP000612746"/>
    </source>
</evidence>
<proteinExistence type="inferred from homology"/>
<evidence type="ECO:0000256" key="4">
    <source>
        <dbReference type="ARBA" id="ARBA00015388"/>
    </source>
</evidence>
<comment type="caution">
    <text evidence="10">The sequence shown here is derived from an EMBL/GenBank/DDBJ whole genome shotgun (WGS) entry which is preliminary data.</text>
</comment>
<keyword evidence="11" id="KW-1185">Reference proteome</keyword>
<evidence type="ECO:0000256" key="3">
    <source>
        <dbReference type="ARBA" id="ARBA00007168"/>
    </source>
</evidence>
<sequence length="519" mass="57211">MSGPGINNNNYYPPPPVQNQYAQQTAYPPPAQPYTAVPPQYNSNHQTYDPEAATYGHYGLPPQQVAPMASGSDAKVQPSSGYQDVWATIAWLCNMGAFIGLSVVGLRAYGRSSGSYGGIPSQTPSSGITFDTTAFFIFGLAIVIGFGLSLLYFLLANKFPRPVIKITFVMSIIFYFGVTIYYFIERYYSAAIVFLIFSCLYALMWFAWKSRIPFATVMLETITSITSKYPSTIFVGIITLLVQTAYSIWFSLVVIGIYEAYYSSSGGNSALTGIMVFLVFSFYWTSQVISYVCHVTVSGIFASVYFLGDSAKSPVWGSAKRALTTSFGSICFGAVIMAFMNMIRLMISIARSESNNICCTMILCFVQCIVNCIQGAMEWFNYYAFSGVAIYGRSFIESAKHTWRLITDRGVEALINDSLIGNVLFMGGLLVGVITSLFGYIYMAVARPVFNQYGTATPIVVMVCFIIGLSMFSSIATVITSGVATTFVCLAEDPDALRRTKPELYERIRQTWPRVVQSV</sequence>
<dbReference type="PANTHER" id="PTHR12385:SF4">
    <property type="entry name" value="PROTEIN PNS1"/>
    <property type="match status" value="1"/>
</dbReference>
<feature type="transmembrane region" description="Helical" evidence="8">
    <location>
        <begin position="229"/>
        <end position="255"/>
    </location>
</feature>
<gene>
    <name evidence="10" type="ORF">INT44_000246</name>
</gene>
<evidence type="ECO:0000256" key="5">
    <source>
        <dbReference type="ARBA" id="ARBA00022692"/>
    </source>
</evidence>
<feature type="transmembrane region" description="Helical" evidence="8">
    <location>
        <begin position="134"/>
        <end position="154"/>
    </location>
</feature>
<accession>A0A8H7PKX5</accession>
<protein>
    <recommendedName>
        <fullName evidence="4 8">Protein PNS1</fullName>
    </recommendedName>
</protein>
<keyword evidence="5 8" id="KW-0812">Transmembrane</keyword>
<name>A0A8H7PKX5_9FUNG</name>
<feature type="transmembrane region" description="Helical" evidence="8">
    <location>
        <begin position="190"/>
        <end position="208"/>
    </location>
</feature>
<evidence type="ECO:0000256" key="8">
    <source>
        <dbReference type="RuleBase" id="RU368066"/>
    </source>
</evidence>
<dbReference type="GO" id="GO:0005886">
    <property type="term" value="C:plasma membrane"/>
    <property type="evidence" value="ECO:0007669"/>
    <property type="project" value="UniProtKB-SubCell"/>
</dbReference>
<dbReference type="InterPro" id="IPR007603">
    <property type="entry name" value="Choline_transptr-like"/>
</dbReference>
<feature type="transmembrane region" description="Helical" evidence="8">
    <location>
        <begin position="357"/>
        <end position="376"/>
    </location>
</feature>
<comment type="subcellular location">
    <subcellularLocation>
        <location evidence="8">Cell membrane</location>
        <topology evidence="8">Multi-pass membrane protein</topology>
    </subcellularLocation>
    <subcellularLocation>
        <location evidence="2">Membrane</location>
        <topology evidence="2">Multi-pass membrane protein</topology>
    </subcellularLocation>
</comment>